<name>A0AAF0ZBN4_9CHRO</name>
<evidence type="ECO:0000256" key="3">
    <source>
        <dbReference type="ARBA" id="ARBA00022840"/>
    </source>
</evidence>
<dbReference type="PANTHER" id="PTHR43392">
    <property type="entry name" value="AAA-TYPE ATPASE FAMILY PROTEIN / ANKYRIN REPEAT FAMILY PROTEIN"/>
    <property type="match status" value="1"/>
</dbReference>
<dbReference type="InterPro" id="IPR027417">
    <property type="entry name" value="P-loop_NTPase"/>
</dbReference>
<evidence type="ECO:0000313" key="5">
    <source>
        <dbReference type="EMBL" id="WPF88019.1"/>
    </source>
</evidence>
<dbReference type="EMBL" id="CP138348">
    <property type="protein sequence ID" value="WPF88019.1"/>
    <property type="molecule type" value="Genomic_DNA"/>
</dbReference>
<comment type="similarity">
    <text evidence="1">Belongs to the CbxX/CfxQ family.</text>
</comment>
<dbReference type="SUPFAM" id="SSF52540">
    <property type="entry name" value="P-loop containing nucleoside triphosphate hydrolases"/>
    <property type="match status" value="1"/>
</dbReference>
<dbReference type="InterPro" id="IPR041627">
    <property type="entry name" value="AAA_lid_6"/>
</dbReference>
<dbReference type="FunFam" id="3.40.50.300:FF:000216">
    <property type="entry name" value="Type VII secretion ATPase EccA"/>
    <property type="match status" value="1"/>
</dbReference>
<dbReference type="InterPro" id="IPR000641">
    <property type="entry name" value="CbxX/CfxQ"/>
</dbReference>
<sequence>MYDSTPVFSICQFNDYWLWAAWNNPNDAKEFFYKTDKSLTLDCLLYSKVKSREEALKQAKNILGNHAIEIKTQWAEEVVRLINEPLSDLLPTNNRNNNKNNDESKTIINNQKLDPDLEKDLEILNSLIGLKEVKSTIQELVNMARIAKLKSEMGLKTPTITRHLVFTGNAGTGKTTVARIIGNIYKKLNMLSQGHFVEVDRGDLVAEYLGQTAPKTAKVVESALGGVLFIDEAYSLVPENQKDMFGQEAISTLLKMMEDNRDDLVVIVAGYKDDMKRFINANQGLKSRFAKFIDFADYKSEELTKIFNFMAEENGYHITSDFDEKMRNLFRELEAKIGELGNGRFVRNIFDRCLTNQCNRLANFSNLSKQDLMTFQSSDIPSMTEIENNIM</sequence>
<dbReference type="PANTHER" id="PTHR43392:SF2">
    <property type="entry name" value="AAA-TYPE ATPASE FAMILY PROTEIN _ ANKYRIN REPEAT FAMILY PROTEIN"/>
    <property type="match status" value="1"/>
</dbReference>
<dbReference type="InterPro" id="IPR003593">
    <property type="entry name" value="AAA+_ATPase"/>
</dbReference>
<dbReference type="Pfam" id="PF00004">
    <property type="entry name" value="AAA"/>
    <property type="match status" value="1"/>
</dbReference>
<dbReference type="InterPro" id="IPR003959">
    <property type="entry name" value="ATPase_AAA_core"/>
</dbReference>
<dbReference type="Gene3D" id="1.10.8.60">
    <property type="match status" value="1"/>
</dbReference>
<protein>
    <submittedName>
        <fullName evidence="5">AAA family ATPase</fullName>
    </submittedName>
</protein>
<dbReference type="GO" id="GO:0016887">
    <property type="term" value="F:ATP hydrolysis activity"/>
    <property type="evidence" value="ECO:0007669"/>
    <property type="project" value="InterPro"/>
</dbReference>
<evidence type="ECO:0000259" key="4">
    <source>
        <dbReference type="SMART" id="SM00382"/>
    </source>
</evidence>
<evidence type="ECO:0000256" key="1">
    <source>
        <dbReference type="ARBA" id="ARBA00010378"/>
    </source>
</evidence>
<keyword evidence="3" id="KW-0067">ATP-binding</keyword>
<dbReference type="Pfam" id="PF17866">
    <property type="entry name" value="AAA_lid_6"/>
    <property type="match status" value="1"/>
</dbReference>
<feature type="domain" description="AAA+ ATPase" evidence="4">
    <location>
        <begin position="160"/>
        <end position="297"/>
    </location>
</feature>
<dbReference type="CDD" id="cd00009">
    <property type="entry name" value="AAA"/>
    <property type="match status" value="1"/>
</dbReference>
<accession>A0AAF0ZBN4</accession>
<evidence type="ECO:0000256" key="2">
    <source>
        <dbReference type="ARBA" id="ARBA00022741"/>
    </source>
</evidence>
<dbReference type="Gene3D" id="3.40.50.300">
    <property type="entry name" value="P-loop containing nucleotide triphosphate hydrolases"/>
    <property type="match status" value="1"/>
</dbReference>
<organism evidence="5">
    <name type="scientific">Cyanobacterium aponinum AL20115</name>
    <dbReference type="NCBI Taxonomy" id="3090662"/>
    <lineage>
        <taxon>Bacteria</taxon>
        <taxon>Bacillati</taxon>
        <taxon>Cyanobacteriota</taxon>
        <taxon>Cyanophyceae</taxon>
        <taxon>Oscillatoriophycideae</taxon>
        <taxon>Chroococcales</taxon>
        <taxon>Geminocystaceae</taxon>
        <taxon>Cyanobacterium</taxon>
    </lineage>
</organism>
<dbReference type="PRINTS" id="PR00819">
    <property type="entry name" value="CBXCFQXSUPER"/>
</dbReference>
<gene>
    <name evidence="5" type="ORF">SAY89_14630</name>
</gene>
<keyword evidence="2" id="KW-0547">Nucleotide-binding</keyword>
<dbReference type="AlphaFoldDB" id="A0AAF0ZBN4"/>
<dbReference type="RefSeq" id="WP_190361364.1">
    <property type="nucleotide sequence ID" value="NZ_CP138348.1"/>
</dbReference>
<dbReference type="InterPro" id="IPR050773">
    <property type="entry name" value="CbxX/CfxQ_RuBisCO_ESX"/>
</dbReference>
<dbReference type="GO" id="GO:0005524">
    <property type="term" value="F:ATP binding"/>
    <property type="evidence" value="ECO:0007669"/>
    <property type="project" value="UniProtKB-KW"/>
</dbReference>
<reference evidence="5" key="1">
    <citation type="submission" date="2023-11" db="EMBL/GenBank/DDBJ databases">
        <title>Genome sequence of Cyanobacterium aponinum BCRC AL20115.</title>
        <authorList>
            <person name="Chang H.-Y."/>
            <person name="Lin K.-M."/>
            <person name="Hsueh H.-T."/>
            <person name="Chu H.-A."/>
            <person name="Kuo C.-H."/>
        </authorList>
    </citation>
    <scope>NUCLEOTIDE SEQUENCE</scope>
    <source>
        <strain evidence="5">AL20115</strain>
    </source>
</reference>
<proteinExistence type="inferred from homology"/>
<dbReference type="SMART" id="SM00382">
    <property type="entry name" value="AAA"/>
    <property type="match status" value="1"/>
</dbReference>